<dbReference type="Pfam" id="PF11536">
    <property type="entry name" value="DUF3226"/>
    <property type="match status" value="1"/>
</dbReference>
<organism evidence="1 2">
    <name type="scientific">Blautia parvula</name>
    <dbReference type="NCBI Taxonomy" id="2877527"/>
    <lineage>
        <taxon>Bacteria</taxon>
        <taxon>Bacillati</taxon>
        <taxon>Bacillota</taxon>
        <taxon>Clostridia</taxon>
        <taxon>Lachnospirales</taxon>
        <taxon>Lachnospiraceae</taxon>
        <taxon>Blautia</taxon>
    </lineage>
</organism>
<keyword evidence="2" id="KW-1185">Reference proteome</keyword>
<comment type="caution">
    <text evidence="1">The sequence shown here is derived from an EMBL/GenBank/DDBJ whole genome shotgun (WGS) entry which is preliminary data.</text>
</comment>
<dbReference type="InterPro" id="IPR024508">
    <property type="entry name" value="DUF3226"/>
</dbReference>
<dbReference type="SUPFAM" id="SSF160945">
    <property type="entry name" value="PH0156-like"/>
    <property type="match status" value="1"/>
</dbReference>
<dbReference type="EMBL" id="BAABZQ010000001">
    <property type="protein sequence ID" value="GAA6502640.1"/>
    <property type="molecule type" value="Genomic_DNA"/>
</dbReference>
<dbReference type="Gene3D" id="3.40.50.10620">
    <property type="entry name" value="PH0156-like domains"/>
    <property type="match status" value="1"/>
</dbReference>
<name>A0ABQ0C1K1_9FIRM</name>
<gene>
    <name evidence="1" type="ORF">K340107D12_54560</name>
</gene>
<accession>A0ABQ0C1K1</accession>
<dbReference type="RefSeq" id="WP_227209979.1">
    <property type="nucleotide sequence ID" value="NZ_BAABZQ010000001.1"/>
</dbReference>
<proteinExistence type="predicted"/>
<evidence type="ECO:0000313" key="1">
    <source>
        <dbReference type="EMBL" id="GAA6502640.1"/>
    </source>
</evidence>
<sequence length="243" mass="28440">MKSIILCEGSTDFVLLQYFMRKVYGWEDKKTNEQARSKYIRYIRTMFKDADSLSIGGCGGSNRILPGFDHIMEYNSLSAESESYDKVVIITDRDECETERVFIEKLEKILQERNMKAQECVNNKWVGCLYKNGHGKECVFSLLILVIPFEETGAMETFLVNAISQNNSYDAGIIENCNTFVSNIDKEKRYLTKRRYITKAKFDVYFSVRTAAEQFMERQNILKNIEWEKYIKIQKDFEKLGDL</sequence>
<reference evidence="1 2" key="1">
    <citation type="submission" date="2024-04" db="EMBL/GenBank/DDBJ databases">
        <title>Defined microbial consortia suppress multidrug-resistant proinflammatory Enterobacteriaceae via ecological control.</title>
        <authorList>
            <person name="Furuichi M."/>
            <person name="Kawaguchi T."/>
            <person name="Pust M."/>
            <person name="Yasuma K."/>
            <person name="Plichta D."/>
            <person name="Hasegawa N."/>
            <person name="Ohya T."/>
            <person name="Bhattarai S."/>
            <person name="Sasajima S."/>
            <person name="Aoto Y."/>
            <person name="Tuganbaev T."/>
            <person name="Yaginuma M."/>
            <person name="Ueda M."/>
            <person name="Okahashi N."/>
            <person name="Amafuji K."/>
            <person name="Kiridooshi Y."/>
            <person name="Sugita K."/>
            <person name="Strazar M."/>
            <person name="Skelly A."/>
            <person name="Suda W."/>
            <person name="Hattori M."/>
            <person name="Nakamoto N."/>
            <person name="Caballero S."/>
            <person name="Norman J."/>
            <person name="Olle B."/>
            <person name="Tanoue T."/>
            <person name="Arita M."/>
            <person name="Bucci V."/>
            <person name="Atarashi K."/>
            <person name="Xavier R."/>
            <person name="Honda K."/>
        </authorList>
    </citation>
    <scope>NUCLEOTIDE SEQUENCE [LARGE SCALE GENOMIC DNA]</scope>
    <source>
        <strain evidence="2">k34-0107-D12</strain>
    </source>
</reference>
<dbReference type="Proteomes" id="UP001600941">
    <property type="component" value="Unassembled WGS sequence"/>
</dbReference>
<protein>
    <recommendedName>
        <fullName evidence="3">DUF3226 domain-containing protein</fullName>
    </recommendedName>
</protein>
<evidence type="ECO:0000313" key="2">
    <source>
        <dbReference type="Proteomes" id="UP001600941"/>
    </source>
</evidence>
<evidence type="ECO:0008006" key="3">
    <source>
        <dbReference type="Google" id="ProtNLM"/>
    </source>
</evidence>